<name>A0ABT6YGB7_9BACT</name>
<accession>A0ABT6YGB7</accession>
<evidence type="ECO:0000259" key="1">
    <source>
        <dbReference type="Pfam" id="PF18962"/>
    </source>
</evidence>
<evidence type="ECO:0000313" key="3">
    <source>
        <dbReference type="Proteomes" id="UP001236507"/>
    </source>
</evidence>
<sequence>MKNISSYTFIGSKKPFCGKGKKGWLIFLPLFFIAQFRTLAQIQTIPLGTPVTPSAARVAATNAVKLPFFDDFSYGLKLNTNNWLSSGGTLVNNDYATNHPTINMLTFDGLKADGTPYNFVNSLAEGPTDTLTSQVLDLSNYLPADSLYLSFFWQNSSLGDKPNTNDSLRVQFLTNGGIWQTVWVKKGDQEVANFQQVLIPIRARNLYFHNQFQFRFQSFGRQSGQFDIWNIDYIYLNTKRNQNDKYYADLAVRRNMPSLLKRYRAMPVRQFMRRPTQELNDSLSTDVVYLNQTAVNNFFDYDFSVKDLLTNTTLQKATQTNVVISPNPAGLSSVKIAQKLATTLSQLSNDKYSLQSTFALKTTDDGVIINRKQNDTIRITTEFSDYYAYDDGTAEAGAYLGKGFGRIAAQFTNNSNDVVSGVRINLLPMLTNLEGNAITIQIMENDRGKPGNVIRSLYSKVSYSKVVNGFIEYTFDPVAVKDTFYIGVLQYTDGEPLVIGLDKNSSQFSSKYFYNLGTQWVNLATQTNNADFKAANGALMMRPIMGGTVKDVILGTEKDIQDQQLVVFPNPAKDYVSWNDPTLRNIELIDFQGQSILKQRVSESRVSVENLNSGIYLLLLSDERNTFVRKISIVR</sequence>
<dbReference type="Proteomes" id="UP001236507">
    <property type="component" value="Unassembled WGS sequence"/>
</dbReference>
<keyword evidence="3" id="KW-1185">Reference proteome</keyword>
<dbReference type="EMBL" id="JASHIF010000030">
    <property type="protein sequence ID" value="MDI9862467.1"/>
    <property type="molecule type" value="Genomic_DNA"/>
</dbReference>
<reference evidence="2 3" key="1">
    <citation type="submission" date="2023-05" db="EMBL/GenBank/DDBJ databases">
        <title>Novel species of genus Flectobacillus isolated from stream in China.</title>
        <authorList>
            <person name="Lu H."/>
        </authorList>
    </citation>
    <scope>NUCLEOTIDE SEQUENCE [LARGE SCALE GENOMIC DNA]</scope>
    <source>
        <strain evidence="2 3">KCTC 42575</strain>
    </source>
</reference>
<feature type="domain" description="Secretion system C-terminal sorting" evidence="1">
    <location>
        <begin position="567"/>
        <end position="633"/>
    </location>
</feature>
<dbReference type="NCBIfam" id="TIGR04183">
    <property type="entry name" value="Por_Secre_tail"/>
    <property type="match status" value="1"/>
</dbReference>
<dbReference type="Pfam" id="PF18962">
    <property type="entry name" value="Por_Secre_tail"/>
    <property type="match status" value="1"/>
</dbReference>
<dbReference type="InterPro" id="IPR026444">
    <property type="entry name" value="Secre_tail"/>
</dbReference>
<dbReference type="Gene3D" id="2.60.120.260">
    <property type="entry name" value="Galactose-binding domain-like"/>
    <property type="match status" value="1"/>
</dbReference>
<protein>
    <submittedName>
        <fullName evidence="2">T9SS type A sorting domain-containing protein</fullName>
    </submittedName>
</protein>
<gene>
    <name evidence="2" type="ORF">QM524_24800</name>
</gene>
<proteinExistence type="predicted"/>
<comment type="caution">
    <text evidence="2">The sequence shown here is derived from an EMBL/GenBank/DDBJ whole genome shotgun (WGS) entry which is preliminary data.</text>
</comment>
<organism evidence="2 3">
    <name type="scientific">Flectobacillus roseus</name>
    <dbReference type="NCBI Taxonomy" id="502259"/>
    <lineage>
        <taxon>Bacteria</taxon>
        <taxon>Pseudomonadati</taxon>
        <taxon>Bacteroidota</taxon>
        <taxon>Cytophagia</taxon>
        <taxon>Cytophagales</taxon>
        <taxon>Flectobacillaceae</taxon>
        <taxon>Flectobacillus</taxon>
    </lineage>
</organism>
<evidence type="ECO:0000313" key="2">
    <source>
        <dbReference type="EMBL" id="MDI9862467.1"/>
    </source>
</evidence>
<dbReference type="RefSeq" id="WP_283346718.1">
    <property type="nucleotide sequence ID" value="NZ_JASHIF010000030.1"/>
</dbReference>